<keyword evidence="2" id="KW-0175">Coiled coil</keyword>
<dbReference type="Gene3D" id="2.40.30.170">
    <property type="match status" value="1"/>
</dbReference>
<dbReference type="InterPro" id="IPR050465">
    <property type="entry name" value="UPF0194_transport"/>
</dbReference>
<dbReference type="PANTHER" id="PTHR32347:SF23">
    <property type="entry name" value="BLL5650 PROTEIN"/>
    <property type="match status" value="1"/>
</dbReference>
<dbReference type="OrthoDB" id="9778236at2"/>
<protein>
    <submittedName>
        <fullName evidence="3">Uncharacterized protein</fullName>
    </submittedName>
</protein>
<dbReference type="GO" id="GO:0030313">
    <property type="term" value="C:cell envelope"/>
    <property type="evidence" value="ECO:0007669"/>
    <property type="project" value="UniProtKB-SubCell"/>
</dbReference>
<dbReference type="KEGG" id="gph:GEMMAAP_02605"/>
<dbReference type="EMBL" id="CP011454">
    <property type="protein sequence ID" value="AMW04030.1"/>
    <property type="molecule type" value="Genomic_DNA"/>
</dbReference>
<evidence type="ECO:0000313" key="4">
    <source>
        <dbReference type="Proteomes" id="UP000076404"/>
    </source>
</evidence>
<evidence type="ECO:0000256" key="2">
    <source>
        <dbReference type="ARBA" id="ARBA00023054"/>
    </source>
</evidence>
<organism evidence="3 4">
    <name type="scientific">Gemmatimonas phototrophica</name>
    <dbReference type="NCBI Taxonomy" id="1379270"/>
    <lineage>
        <taxon>Bacteria</taxon>
        <taxon>Pseudomonadati</taxon>
        <taxon>Gemmatimonadota</taxon>
        <taxon>Gemmatimonadia</taxon>
        <taxon>Gemmatimonadales</taxon>
        <taxon>Gemmatimonadaceae</taxon>
        <taxon>Gemmatimonas</taxon>
    </lineage>
</organism>
<gene>
    <name evidence="3" type="ORF">GEMMAAP_02605</name>
</gene>
<keyword evidence="4" id="KW-1185">Reference proteome</keyword>
<dbReference type="RefSeq" id="WP_026849318.1">
    <property type="nucleotide sequence ID" value="NZ_CP011454.1"/>
</dbReference>
<evidence type="ECO:0000313" key="3">
    <source>
        <dbReference type="EMBL" id="AMW04030.1"/>
    </source>
</evidence>
<dbReference type="SUPFAM" id="SSF111369">
    <property type="entry name" value="HlyD-like secretion proteins"/>
    <property type="match status" value="1"/>
</dbReference>
<dbReference type="AlphaFoldDB" id="A0A143BHV1"/>
<proteinExistence type="predicted"/>
<sequence length="292" mass="30546">MIEVDVGPLQPARAVRVLVQEGDVVRAGDTLAVFSTPTLTASVAQAEARAAAADQSSQELSSGARPAEIARAQKELQAVEAEATRAAADLARLEPLAARGDVSRATLDAARAAAGVTANRRDAAREALRLVRDGARVERRAAAAAEARGAQAAADGWRATANDLVLVSPVNGVVSSRNVEPGEVLSAGQSAVTVGQPDRPWARIYVSQFVLPQLKAGDTLLARLDGDTTAYAGRITAIASKAEFTPRVALTEQEREDLLFGVKVEFTANTERLRAGLPVTVTLPSVSRSSPR</sequence>
<dbReference type="Proteomes" id="UP000076404">
    <property type="component" value="Chromosome"/>
</dbReference>
<dbReference type="STRING" id="1379270.GEMMAAP_02605"/>
<dbReference type="eggNOG" id="COG0845">
    <property type="taxonomic scope" value="Bacteria"/>
</dbReference>
<comment type="subcellular location">
    <subcellularLocation>
        <location evidence="1">Cell envelope</location>
    </subcellularLocation>
</comment>
<reference evidence="3 4" key="1">
    <citation type="journal article" date="2014" name="Proc. Natl. Acad. Sci. U.S.A.">
        <title>Functional type 2 photosynthetic reaction centers found in the rare bacterial phylum Gemmatimonadetes.</title>
        <authorList>
            <person name="Zeng Y."/>
            <person name="Feng F."/>
            <person name="Medova H."/>
            <person name="Dean J."/>
            <person name="Koblizek M."/>
        </authorList>
    </citation>
    <scope>NUCLEOTIDE SEQUENCE [LARGE SCALE GENOMIC DNA]</scope>
    <source>
        <strain evidence="3 4">AP64</strain>
    </source>
</reference>
<accession>A0A143BHV1</accession>
<name>A0A143BHV1_9BACT</name>
<reference evidence="3 4" key="2">
    <citation type="journal article" date="2016" name="Environ. Microbiol. Rep.">
        <title>Metagenomic evidence for the presence of phototrophic Gemmatimonadetes bacteria in diverse environments.</title>
        <authorList>
            <person name="Zeng Y."/>
            <person name="Baumbach J."/>
            <person name="Barbosa E.G."/>
            <person name="Azevedo V."/>
            <person name="Zhang C."/>
            <person name="Koblizek M."/>
        </authorList>
    </citation>
    <scope>NUCLEOTIDE SEQUENCE [LARGE SCALE GENOMIC DNA]</scope>
    <source>
        <strain evidence="3 4">AP64</strain>
    </source>
</reference>
<evidence type="ECO:0000256" key="1">
    <source>
        <dbReference type="ARBA" id="ARBA00004196"/>
    </source>
</evidence>
<dbReference type="PANTHER" id="PTHR32347">
    <property type="entry name" value="EFFLUX SYSTEM COMPONENT YKNX-RELATED"/>
    <property type="match status" value="1"/>
</dbReference>